<name>A0A938BL10_9BACT</name>
<dbReference type="Gene3D" id="3.30.300.30">
    <property type="match status" value="1"/>
</dbReference>
<dbReference type="EMBL" id="VGJX01000329">
    <property type="protein sequence ID" value="MBM3274791.1"/>
    <property type="molecule type" value="Genomic_DNA"/>
</dbReference>
<evidence type="ECO:0000259" key="1">
    <source>
        <dbReference type="Pfam" id="PF13193"/>
    </source>
</evidence>
<evidence type="ECO:0000313" key="2">
    <source>
        <dbReference type="EMBL" id="MBM3274791.1"/>
    </source>
</evidence>
<dbReference type="AlphaFoldDB" id="A0A938BL10"/>
<dbReference type="GO" id="GO:0016877">
    <property type="term" value="F:ligase activity, forming carbon-sulfur bonds"/>
    <property type="evidence" value="ECO:0007669"/>
    <property type="project" value="UniProtKB-ARBA"/>
</dbReference>
<comment type="caution">
    <text evidence="2">The sequence shown here is derived from an EMBL/GenBank/DDBJ whole genome shotgun (WGS) entry which is preliminary data.</text>
</comment>
<evidence type="ECO:0000313" key="3">
    <source>
        <dbReference type="Proteomes" id="UP000703893"/>
    </source>
</evidence>
<gene>
    <name evidence="2" type="ORF">FJZ00_06540</name>
</gene>
<feature type="non-terminal residue" evidence="2">
    <location>
        <position position="1"/>
    </location>
</feature>
<dbReference type="PANTHER" id="PTHR43767">
    <property type="entry name" value="LONG-CHAIN-FATTY-ACID--COA LIGASE"/>
    <property type="match status" value="1"/>
</dbReference>
<feature type="domain" description="AMP-binding enzyme C-terminal" evidence="1">
    <location>
        <begin position="137"/>
        <end position="214"/>
    </location>
</feature>
<sequence length="223" mass="24801">SEAWGRHDLSSLKRVTYGTEVMPLATLQKAREILPQVEWQQTYGLTEVGILRSKSKEPGSLLVKVGGEGYETKIVEGVLWIRARSAMLGYLNAPSPFDAEGWFNTQDAVEVDGDYLRILGRKSEIINVGGQKVYPGEVENVILQMPNIRDAVVFGEPNPLLGQVVAARVVLECAEPPGELRKRLRTFCAERLAAYKIPARVEVTDQDPLNARFKKLRAARQAL</sequence>
<accession>A0A938BL10</accession>
<dbReference type="InterPro" id="IPR050237">
    <property type="entry name" value="ATP-dep_AMP-bd_enzyme"/>
</dbReference>
<dbReference type="InterPro" id="IPR025110">
    <property type="entry name" value="AMP-bd_C"/>
</dbReference>
<reference evidence="2 3" key="1">
    <citation type="submission" date="2019-03" db="EMBL/GenBank/DDBJ databases">
        <title>Lake Tanganyika Metagenome-Assembled Genomes (MAGs).</title>
        <authorList>
            <person name="Tran P."/>
        </authorList>
    </citation>
    <scope>NUCLEOTIDE SEQUENCE [LARGE SCALE GENOMIC DNA]</scope>
    <source>
        <strain evidence="2">K_DeepCast_65m_m2_236</strain>
    </source>
</reference>
<dbReference type="CDD" id="cd04433">
    <property type="entry name" value="AFD_class_I"/>
    <property type="match status" value="1"/>
</dbReference>
<dbReference type="InterPro" id="IPR045851">
    <property type="entry name" value="AMP-bd_C_sf"/>
</dbReference>
<dbReference type="Gene3D" id="3.40.50.12780">
    <property type="entry name" value="N-terminal domain of ligase-like"/>
    <property type="match status" value="1"/>
</dbReference>
<dbReference type="Pfam" id="PF13193">
    <property type="entry name" value="AMP-binding_C"/>
    <property type="match status" value="1"/>
</dbReference>
<dbReference type="InterPro" id="IPR042099">
    <property type="entry name" value="ANL_N_sf"/>
</dbReference>
<proteinExistence type="predicted"/>
<dbReference type="SUPFAM" id="SSF56801">
    <property type="entry name" value="Acetyl-CoA synthetase-like"/>
    <property type="match status" value="1"/>
</dbReference>
<dbReference type="Proteomes" id="UP000703893">
    <property type="component" value="Unassembled WGS sequence"/>
</dbReference>
<protein>
    <submittedName>
        <fullName evidence="2">Long-chain fatty acid--CoA ligase</fullName>
    </submittedName>
</protein>
<keyword evidence="2" id="KW-0436">Ligase</keyword>
<dbReference type="PANTHER" id="PTHR43767:SF10">
    <property type="entry name" value="SURFACTIN SYNTHASE SUBUNIT 1"/>
    <property type="match status" value="1"/>
</dbReference>
<organism evidence="2 3">
    <name type="scientific">Candidatus Tanganyikabacteria bacterium</name>
    <dbReference type="NCBI Taxonomy" id="2961651"/>
    <lineage>
        <taxon>Bacteria</taxon>
        <taxon>Bacillati</taxon>
        <taxon>Candidatus Sericytochromatia</taxon>
        <taxon>Candidatus Tanganyikabacteria</taxon>
    </lineage>
</organism>